<reference evidence="2 3" key="1">
    <citation type="submission" date="2016-11" db="EMBL/GenBank/DDBJ databases">
        <authorList>
            <person name="Jaros S."/>
            <person name="Januszkiewicz K."/>
            <person name="Wedrychowicz H."/>
        </authorList>
    </citation>
    <scope>NUCLEOTIDE SEQUENCE [LARGE SCALE GENOMIC DNA]</scope>
    <source>
        <strain evidence="2 3">DSM 15480</strain>
    </source>
</reference>
<dbReference type="STRING" id="1121950.SAMN02745243_02508"/>
<evidence type="ECO:0000259" key="1">
    <source>
        <dbReference type="Pfam" id="PF04545"/>
    </source>
</evidence>
<dbReference type="InterPro" id="IPR014284">
    <property type="entry name" value="RNA_pol_sigma-70_dom"/>
</dbReference>
<dbReference type="OrthoDB" id="1958038at2"/>
<dbReference type="Proteomes" id="UP000184301">
    <property type="component" value="Unassembled WGS sequence"/>
</dbReference>
<dbReference type="Pfam" id="PF04545">
    <property type="entry name" value="Sigma70_r4"/>
    <property type="match status" value="1"/>
</dbReference>
<accession>A0A1M6QSE8</accession>
<protein>
    <submittedName>
        <fullName evidence="2">RNA polymerase sigma factor, sigma-70 family</fullName>
    </submittedName>
</protein>
<organism evidence="2 3">
    <name type="scientific">Hespellia stercorisuis DSM 15480</name>
    <dbReference type="NCBI Taxonomy" id="1121950"/>
    <lineage>
        <taxon>Bacteria</taxon>
        <taxon>Bacillati</taxon>
        <taxon>Bacillota</taxon>
        <taxon>Clostridia</taxon>
        <taxon>Lachnospirales</taxon>
        <taxon>Lachnospiraceae</taxon>
        <taxon>Hespellia</taxon>
    </lineage>
</organism>
<dbReference type="AlphaFoldDB" id="A0A1M6QSE8"/>
<dbReference type="EMBL" id="FQZY01000037">
    <property type="protein sequence ID" value="SHK23136.1"/>
    <property type="molecule type" value="Genomic_DNA"/>
</dbReference>
<feature type="domain" description="RNA polymerase sigma-70 region 4" evidence="1">
    <location>
        <begin position="150"/>
        <end position="199"/>
    </location>
</feature>
<proteinExistence type="predicted"/>
<dbReference type="GO" id="GO:0006352">
    <property type="term" value="P:DNA-templated transcription initiation"/>
    <property type="evidence" value="ECO:0007669"/>
    <property type="project" value="InterPro"/>
</dbReference>
<dbReference type="SUPFAM" id="SSF88659">
    <property type="entry name" value="Sigma3 and sigma4 domains of RNA polymerase sigma factors"/>
    <property type="match status" value="1"/>
</dbReference>
<gene>
    <name evidence="2" type="ORF">SAMN02745243_02508</name>
</gene>
<dbReference type="InterPro" id="IPR007630">
    <property type="entry name" value="RNA_pol_sigma70_r4"/>
</dbReference>
<dbReference type="GO" id="GO:0003700">
    <property type="term" value="F:DNA-binding transcription factor activity"/>
    <property type="evidence" value="ECO:0007669"/>
    <property type="project" value="InterPro"/>
</dbReference>
<keyword evidence="3" id="KW-1185">Reference proteome</keyword>
<evidence type="ECO:0000313" key="3">
    <source>
        <dbReference type="Proteomes" id="UP000184301"/>
    </source>
</evidence>
<dbReference type="RefSeq" id="WP_073110965.1">
    <property type="nucleotide sequence ID" value="NZ_FQZY01000037.1"/>
</dbReference>
<sequence length="203" mass="23507">MLTLEQLRNLVEEPKAGAKLPTARALRESDCEIVVKEIMGNGAELTVYKNGYALYQIKNRATVFPVNGCKSYSYATNKEDICVDEHLFDQEKWYIRLMLEGEDRLSHNFYMKEKGHQVSYSAEAEDWDALSDQSDCLADRLIQQEMMEELLQMLTNRQRKVVVEYFYMEKTHQQIADELGITRPAVSDAIAKALKRMKKIVLK</sequence>
<evidence type="ECO:0000313" key="2">
    <source>
        <dbReference type="EMBL" id="SHK23136.1"/>
    </source>
</evidence>
<dbReference type="InterPro" id="IPR013324">
    <property type="entry name" value="RNA_pol_sigma_r3/r4-like"/>
</dbReference>
<dbReference type="Gene3D" id="1.20.140.160">
    <property type="match status" value="1"/>
</dbReference>
<name>A0A1M6QSE8_9FIRM</name>
<dbReference type="CDD" id="cd06171">
    <property type="entry name" value="Sigma70_r4"/>
    <property type="match status" value="1"/>
</dbReference>
<dbReference type="NCBIfam" id="TIGR02937">
    <property type="entry name" value="sigma70-ECF"/>
    <property type="match status" value="1"/>
</dbReference>